<dbReference type="Proteomes" id="UP000820977">
    <property type="component" value="Unassembled WGS sequence"/>
</dbReference>
<dbReference type="SUPFAM" id="SSF55120">
    <property type="entry name" value="Pseudouridine synthase"/>
    <property type="match status" value="1"/>
</dbReference>
<feature type="domain" description="Pseudouridine synthase I TruA alpha/beta" evidence="6">
    <location>
        <begin position="149"/>
        <end position="243"/>
    </location>
</feature>
<feature type="active site" description="Nucleophile" evidence="4">
    <location>
        <position position="52"/>
    </location>
</feature>
<dbReference type="InterPro" id="IPR020103">
    <property type="entry name" value="PsdUridine_synth_cat_dom_sf"/>
</dbReference>
<comment type="catalytic activity">
    <reaction evidence="4 5">
        <text>uridine(38/39/40) in tRNA = pseudouridine(38/39/40) in tRNA</text>
        <dbReference type="Rhea" id="RHEA:22376"/>
        <dbReference type="Rhea" id="RHEA-COMP:10085"/>
        <dbReference type="Rhea" id="RHEA-COMP:10087"/>
        <dbReference type="ChEBI" id="CHEBI:65314"/>
        <dbReference type="ChEBI" id="CHEBI:65315"/>
        <dbReference type="EC" id="5.4.99.12"/>
    </reaction>
</comment>
<dbReference type="EC" id="5.4.99.12" evidence="4"/>
<evidence type="ECO:0000256" key="4">
    <source>
        <dbReference type="HAMAP-Rule" id="MF_00171"/>
    </source>
</evidence>
<gene>
    <name evidence="4 7" type="primary">truA</name>
    <name evidence="7" type="ORF">HPS54_08140</name>
</gene>
<evidence type="ECO:0000313" key="7">
    <source>
        <dbReference type="EMBL" id="NPE25479.1"/>
    </source>
</evidence>
<organism evidence="7 8">
    <name type="scientific">Xylanibacter caecicola</name>
    <dbReference type="NCBI Taxonomy" id="2736294"/>
    <lineage>
        <taxon>Bacteria</taxon>
        <taxon>Pseudomonadati</taxon>
        <taxon>Bacteroidota</taxon>
        <taxon>Bacteroidia</taxon>
        <taxon>Bacteroidales</taxon>
        <taxon>Prevotellaceae</taxon>
        <taxon>Xylanibacter</taxon>
    </lineage>
</organism>
<evidence type="ECO:0000256" key="3">
    <source>
        <dbReference type="ARBA" id="ARBA00023235"/>
    </source>
</evidence>
<dbReference type="InterPro" id="IPR020094">
    <property type="entry name" value="TruA/RsuA/RluB/E/F_N"/>
</dbReference>
<dbReference type="EMBL" id="JABKKJ010000012">
    <property type="protein sequence ID" value="NPE25479.1"/>
    <property type="molecule type" value="Genomic_DNA"/>
</dbReference>
<dbReference type="PANTHER" id="PTHR11142:SF0">
    <property type="entry name" value="TRNA PSEUDOURIDINE SYNTHASE-LIKE 1"/>
    <property type="match status" value="1"/>
</dbReference>
<dbReference type="Pfam" id="PF01416">
    <property type="entry name" value="PseudoU_synth_1"/>
    <property type="match status" value="2"/>
</dbReference>
<comment type="subunit">
    <text evidence="4">Homodimer.</text>
</comment>
<accession>A0ABX2B1U0</accession>
<protein>
    <recommendedName>
        <fullName evidence="4">tRNA pseudouridine synthase A</fullName>
        <ecNumber evidence="4">5.4.99.12</ecNumber>
    </recommendedName>
    <alternativeName>
        <fullName evidence="4">tRNA pseudouridine(38-40) synthase</fullName>
    </alternativeName>
    <alternativeName>
        <fullName evidence="4">tRNA pseudouridylate synthase I</fullName>
    </alternativeName>
    <alternativeName>
        <fullName evidence="4">tRNA-uridine isomerase I</fullName>
    </alternativeName>
</protein>
<evidence type="ECO:0000256" key="5">
    <source>
        <dbReference type="RuleBase" id="RU003792"/>
    </source>
</evidence>
<proteinExistence type="inferred from homology"/>
<dbReference type="Gene3D" id="3.30.70.660">
    <property type="entry name" value="Pseudouridine synthase I, catalytic domain, C-terminal subdomain"/>
    <property type="match status" value="1"/>
</dbReference>
<dbReference type="InterPro" id="IPR020095">
    <property type="entry name" value="PsdUridine_synth_TruA_C"/>
</dbReference>
<evidence type="ECO:0000313" key="8">
    <source>
        <dbReference type="Proteomes" id="UP000820977"/>
    </source>
</evidence>
<comment type="caution">
    <text evidence="4">Lacks conserved residue(s) required for the propagation of feature annotation.</text>
</comment>
<dbReference type="InterPro" id="IPR020097">
    <property type="entry name" value="PsdUridine_synth_TruA_a/b_dom"/>
</dbReference>
<comment type="caution">
    <text evidence="7">The sequence shown here is derived from an EMBL/GenBank/DDBJ whole genome shotgun (WGS) entry which is preliminary data.</text>
</comment>
<comment type="function">
    <text evidence="4">Formation of pseudouridine at positions 38, 39 and 40 in the anticodon stem and loop of transfer RNAs.</text>
</comment>
<dbReference type="PIRSF" id="PIRSF001430">
    <property type="entry name" value="tRNA_psdUrid_synth"/>
    <property type="match status" value="1"/>
</dbReference>
<keyword evidence="3 4" id="KW-0413">Isomerase</keyword>
<dbReference type="Gene3D" id="3.30.70.580">
    <property type="entry name" value="Pseudouridine synthase I, catalytic domain, N-terminal subdomain"/>
    <property type="match status" value="1"/>
</dbReference>
<dbReference type="NCBIfam" id="TIGR00071">
    <property type="entry name" value="hisT_truA"/>
    <property type="match status" value="1"/>
</dbReference>
<dbReference type="HAMAP" id="MF_00171">
    <property type="entry name" value="TruA"/>
    <property type="match status" value="1"/>
</dbReference>
<reference evidence="7 8" key="1">
    <citation type="submission" date="2020-05" db="EMBL/GenBank/DDBJ databases">
        <title>Distinct polysaccharide utilization as determinants for interspecies competition between intestinal Prevotella spp.</title>
        <authorList>
            <person name="Galvez E.J.C."/>
            <person name="Iljazovic A."/>
            <person name="Strowig T."/>
        </authorList>
    </citation>
    <scope>NUCLEOTIDE SEQUENCE [LARGE SCALE GENOMIC DNA]</scope>
    <source>
        <strain evidence="7 8">PCHR</strain>
    </source>
</reference>
<evidence type="ECO:0000256" key="1">
    <source>
        <dbReference type="ARBA" id="ARBA00009375"/>
    </source>
</evidence>
<dbReference type="CDD" id="cd02570">
    <property type="entry name" value="PseudoU_synth_EcTruA"/>
    <property type="match status" value="1"/>
</dbReference>
<comment type="similarity">
    <text evidence="1 4 5">Belongs to the tRNA pseudouridine synthase TruA family.</text>
</comment>
<evidence type="ECO:0000256" key="2">
    <source>
        <dbReference type="ARBA" id="ARBA00022694"/>
    </source>
</evidence>
<dbReference type="InterPro" id="IPR001406">
    <property type="entry name" value="PsdUridine_synth_TruA"/>
</dbReference>
<name>A0ABX2B1U0_9BACT</name>
<evidence type="ECO:0000259" key="6">
    <source>
        <dbReference type="Pfam" id="PF01416"/>
    </source>
</evidence>
<keyword evidence="2 4" id="KW-0819">tRNA processing</keyword>
<dbReference type="GO" id="GO:0160147">
    <property type="term" value="F:tRNA pseudouridine(38-40) synthase activity"/>
    <property type="evidence" value="ECO:0007669"/>
    <property type="project" value="UniProtKB-EC"/>
</dbReference>
<feature type="binding site" evidence="4">
    <location>
        <position position="110"/>
    </location>
    <ligand>
        <name>substrate</name>
    </ligand>
</feature>
<keyword evidence="8" id="KW-1185">Reference proteome</keyword>
<dbReference type="PANTHER" id="PTHR11142">
    <property type="entry name" value="PSEUDOURIDYLATE SYNTHASE"/>
    <property type="match status" value="1"/>
</dbReference>
<dbReference type="RefSeq" id="WP_172344939.1">
    <property type="nucleotide sequence ID" value="NZ_CATJFF010000093.1"/>
</dbReference>
<sequence length="243" mass="27525">MQRFFITFSYDGTCYHGWQIQPNGNSVQAELQKALSVLLREDVQVVGAGRTDAGVHARMMVAHMDTAKIFDTANLVYKLNRMLPRDISVSSVTPVGDDMHARFSATSRTYHYYIHLSKDPFRRAYSCELHYALDFDAMNRAAAILLEYEDFAAFCKSNTDVKTTLCNVMEARWVQDTSNSWHFVITANRFLRNMVRAVVGTLIDVGRGRISIDDFRGIVEGRKRTGAGESMPGNALFLEEVKF</sequence>
<feature type="domain" description="Pseudouridine synthase I TruA alpha/beta" evidence="6">
    <location>
        <begin position="9"/>
        <end position="103"/>
    </location>
</feature>